<dbReference type="Proteomes" id="UP000002294">
    <property type="component" value="Chromosome"/>
</dbReference>
<dbReference type="HOGENOM" id="CLU_054549_1_1_9"/>
<evidence type="ECO:0000256" key="1">
    <source>
        <dbReference type="ARBA" id="ARBA00008007"/>
    </source>
</evidence>
<dbReference type="InterPro" id="IPR000836">
    <property type="entry name" value="PRTase_dom"/>
</dbReference>
<dbReference type="PANTHER" id="PTHR47505">
    <property type="entry name" value="DNA UTILIZATION PROTEIN YHGH"/>
    <property type="match status" value="1"/>
</dbReference>
<evidence type="ECO:0000313" key="4">
    <source>
        <dbReference type="Proteomes" id="UP000002294"/>
    </source>
</evidence>
<dbReference type="CDD" id="cd06223">
    <property type="entry name" value="PRTases_typeI"/>
    <property type="match status" value="1"/>
</dbReference>
<protein>
    <recommendedName>
        <fullName evidence="2">Phosphoribosyltransferase domain-containing protein</fullName>
    </recommendedName>
</protein>
<dbReference type="AlphaFoldDB" id="C7RH26"/>
<dbReference type="eggNOG" id="COG1040">
    <property type="taxonomic scope" value="Bacteria"/>
</dbReference>
<dbReference type="InterPro" id="IPR029057">
    <property type="entry name" value="PRTase-like"/>
</dbReference>
<keyword evidence="4" id="KW-1185">Reference proteome</keyword>
<accession>C7RH26</accession>
<feature type="domain" description="Phosphoribosyltransferase" evidence="2">
    <location>
        <begin position="134"/>
        <end position="204"/>
    </location>
</feature>
<dbReference type="InterPro" id="IPR051910">
    <property type="entry name" value="ComF/GntX_DNA_util-trans"/>
</dbReference>
<dbReference type="EMBL" id="CP001708">
    <property type="protein sequence ID" value="ACV28787.1"/>
    <property type="molecule type" value="Genomic_DNA"/>
</dbReference>
<dbReference type="SUPFAM" id="SSF53271">
    <property type="entry name" value="PRTase-like"/>
    <property type="match status" value="1"/>
</dbReference>
<dbReference type="PANTHER" id="PTHR47505:SF1">
    <property type="entry name" value="DNA UTILIZATION PROTEIN YHGH"/>
    <property type="match status" value="1"/>
</dbReference>
<proteinExistence type="inferred from homology"/>
<dbReference type="RefSeq" id="WP_015777690.1">
    <property type="nucleotide sequence ID" value="NC_013171.1"/>
</dbReference>
<sequence>MIDFLFLDEGLCYSCKKEDIYKYHLCPNCLDKLDYIGNTFKLSGNTCYSLYFYNDFMKKLIGDYKFNRNTSLKEVFSEMLYQFLIDKNLTDFDYILASPSSRKTVNKRGFDHINLIVDGFSNKLEIKKLVEFKKVKNTKSQHTLNRFERNENLRGAFRLDKEIKGSKILLIDDLITTGNTALETIKELKNRGASEVVTLAICSERSVN</sequence>
<reference evidence="3 4" key="1">
    <citation type="journal article" date="2009" name="Stand. Genomic Sci.">
        <title>Complete genome sequence of Anaerococcus prevotii type strain (PC1).</title>
        <authorList>
            <person name="Labutti K."/>
            <person name="Pukall R."/>
            <person name="Steenblock K."/>
            <person name="Glavina Del Rio T."/>
            <person name="Tice H."/>
            <person name="Copeland A."/>
            <person name="Cheng J.F."/>
            <person name="Lucas S."/>
            <person name="Chen F."/>
            <person name="Nolan M."/>
            <person name="Bruce D."/>
            <person name="Goodwin L."/>
            <person name="Pitluck S."/>
            <person name="Ivanova N."/>
            <person name="Mavromatis K."/>
            <person name="Ovchinnikova G."/>
            <person name="Pati A."/>
            <person name="Chen A."/>
            <person name="Palaniappan K."/>
            <person name="Land M."/>
            <person name="Hauser L."/>
            <person name="Chang Y.J."/>
            <person name="Jeffries C.D."/>
            <person name="Chain P."/>
            <person name="Saunders E."/>
            <person name="Brettin T."/>
            <person name="Detter J.C."/>
            <person name="Han C."/>
            <person name="Goker M."/>
            <person name="Bristow J."/>
            <person name="Eisen J.A."/>
            <person name="Markowitz V."/>
            <person name="Hugenholtz P."/>
            <person name="Kyrpides N.C."/>
            <person name="Klenk H.P."/>
            <person name="Lapidus A."/>
        </authorList>
    </citation>
    <scope>NUCLEOTIDE SEQUENCE [LARGE SCALE GENOMIC DNA]</scope>
    <source>
        <strain evidence="4">ATCC 9321 / DSM 20548 / JCM 6508 / NCTC 11806 / PC1</strain>
    </source>
</reference>
<name>C7RH26_ANAPD</name>
<dbReference type="KEGG" id="apr:Apre_0759"/>
<gene>
    <name evidence="3" type="ordered locus">Apre_0759</name>
</gene>
<dbReference type="Gene3D" id="3.40.50.2020">
    <property type="match status" value="1"/>
</dbReference>
<dbReference type="OrthoDB" id="9779910at2"/>
<organism evidence="3 4">
    <name type="scientific">Anaerococcus prevotii (strain ATCC 9321 / DSM 20548 / JCM 6508 / NCTC 11806 / PC1)</name>
    <name type="common">Peptostreptococcus prevotii</name>
    <name type="synonym">Peptococcus prevotii</name>
    <dbReference type="NCBI Taxonomy" id="525919"/>
    <lineage>
        <taxon>Bacteria</taxon>
        <taxon>Bacillati</taxon>
        <taxon>Bacillota</taxon>
        <taxon>Tissierellia</taxon>
        <taxon>Tissierellales</taxon>
        <taxon>Peptoniphilaceae</taxon>
        <taxon>Anaerococcus</taxon>
    </lineage>
</organism>
<dbReference type="STRING" id="525919.Apre_0759"/>
<dbReference type="Pfam" id="PF00156">
    <property type="entry name" value="Pribosyltran"/>
    <property type="match status" value="1"/>
</dbReference>
<evidence type="ECO:0000313" key="3">
    <source>
        <dbReference type="EMBL" id="ACV28787.1"/>
    </source>
</evidence>
<evidence type="ECO:0000259" key="2">
    <source>
        <dbReference type="Pfam" id="PF00156"/>
    </source>
</evidence>
<comment type="similarity">
    <text evidence="1">Belongs to the ComF/GntX family.</text>
</comment>